<dbReference type="PIRSF" id="PIRSF012526">
    <property type="entry name" value="CYTH_UCP012526"/>
    <property type="match status" value="1"/>
</dbReference>
<sequence length="188" mass="21892">MNHIEIEYKTLLTKEEFNRIKDYLQQVEPIVQTNYYFDTVNFELKAHKMSLRIRTFTHSAELTLKVPKKVGNLEYNHQLSLTEAQEIIESKQLPNIEIRQFLIRAGIDLSNLTVLGNLITTRREINTKIGLMALDYNCYAGRQDYELELEVTDAQKGKADFEAFLKANHIKFKYARSKVARFSATLAE</sequence>
<dbReference type="AlphaFoldDB" id="A0A1L7LJA7"/>
<dbReference type="PANTHER" id="PTHR34948:SF2">
    <property type="entry name" value="TRIPHOSPHATE TUNNEL METALLOENZYME 3"/>
    <property type="match status" value="1"/>
</dbReference>
<feature type="domain" description="CYTH" evidence="1">
    <location>
        <begin position="3"/>
        <end position="188"/>
    </location>
</feature>
<name>A0A1L7LJA7_9STRE</name>
<keyword evidence="3" id="KW-1185">Reference proteome</keyword>
<dbReference type="Pfam" id="PF01928">
    <property type="entry name" value="CYTH"/>
    <property type="match status" value="1"/>
</dbReference>
<dbReference type="PROSITE" id="PS51707">
    <property type="entry name" value="CYTH"/>
    <property type="match status" value="1"/>
</dbReference>
<reference evidence="2 3" key="1">
    <citation type="journal article" date="2016" name="Microbiol. Immunol.">
        <title>Complete genome sequence of Streptococcus troglodytae TKU31 isolated from the oral cavity of a chimpanzee (Pan troglodytes).</title>
        <authorList>
            <person name="Okamoto M."/>
            <person name="Naito M."/>
            <person name="Miyanohara M."/>
            <person name="Imai S."/>
            <person name="Nomura Y."/>
            <person name="Saito W."/>
            <person name="Momoi Y."/>
            <person name="Takada K."/>
            <person name="Miyabe-Nishiwaki T."/>
            <person name="Tomonaga M."/>
            <person name="Hanada N."/>
        </authorList>
    </citation>
    <scope>NUCLEOTIDE SEQUENCE [LARGE SCALE GENOMIC DNA]</scope>
    <source>
        <strain evidence="3">TKU 31</strain>
    </source>
</reference>
<dbReference type="InterPro" id="IPR009195">
    <property type="entry name" value="Uncharacterised_YjbK"/>
</dbReference>
<dbReference type="InterPro" id="IPR033469">
    <property type="entry name" value="CYTH-like_dom_sf"/>
</dbReference>
<evidence type="ECO:0000313" key="3">
    <source>
        <dbReference type="Proteomes" id="UP000217758"/>
    </source>
</evidence>
<gene>
    <name evidence="2" type="primary">cyaA</name>
    <name evidence="2" type="ORF">SRT_09850</name>
</gene>
<dbReference type="KEGG" id="strg:SRT_09850"/>
<dbReference type="RefSeq" id="WP_128833274.1">
    <property type="nucleotide sequence ID" value="NZ_AP014612.1"/>
</dbReference>
<dbReference type="CDD" id="cd07762">
    <property type="entry name" value="CYTH-like_Pase_1"/>
    <property type="match status" value="1"/>
</dbReference>
<protein>
    <submittedName>
        <fullName evidence="2">Adenylate cyclase</fullName>
    </submittedName>
</protein>
<dbReference type="SMART" id="SM01118">
    <property type="entry name" value="CYTH"/>
    <property type="match status" value="1"/>
</dbReference>
<evidence type="ECO:0000259" key="1">
    <source>
        <dbReference type="PROSITE" id="PS51707"/>
    </source>
</evidence>
<evidence type="ECO:0000313" key="2">
    <source>
        <dbReference type="EMBL" id="BAQ24246.1"/>
    </source>
</evidence>
<dbReference type="PANTHER" id="PTHR34948">
    <property type="entry name" value="OS08G0299200 PROTEIN"/>
    <property type="match status" value="1"/>
</dbReference>
<dbReference type="InterPro" id="IPR023577">
    <property type="entry name" value="CYTH_domain"/>
</dbReference>
<proteinExistence type="predicted"/>
<accession>A0A1L7LJA7</accession>
<dbReference type="EMBL" id="AP014612">
    <property type="protein sequence ID" value="BAQ24246.1"/>
    <property type="molecule type" value="Genomic_DNA"/>
</dbReference>
<organism evidence="2 3">
    <name type="scientific">Streptococcus troglodytae</name>
    <dbReference type="NCBI Taxonomy" id="1111760"/>
    <lineage>
        <taxon>Bacteria</taxon>
        <taxon>Bacillati</taxon>
        <taxon>Bacillota</taxon>
        <taxon>Bacilli</taxon>
        <taxon>Lactobacillales</taxon>
        <taxon>Streptococcaceae</taxon>
        <taxon>Streptococcus</taxon>
    </lineage>
</organism>
<dbReference type="Proteomes" id="UP000217758">
    <property type="component" value="Chromosome"/>
</dbReference>
<dbReference type="SUPFAM" id="SSF55154">
    <property type="entry name" value="CYTH-like phosphatases"/>
    <property type="match status" value="1"/>
</dbReference>
<dbReference type="Gene3D" id="2.40.320.10">
    <property type="entry name" value="Hypothetical Protein Pfu-838710-001"/>
    <property type="match status" value="1"/>
</dbReference>